<dbReference type="GO" id="GO:0016887">
    <property type="term" value="F:ATP hydrolysis activity"/>
    <property type="evidence" value="ECO:0007669"/>
    <property type="project" value="InterPro"/>
</dbReference>
<dbReference type="RefSeq" id="WP_237380713.1">
    <property type="nucleotide sequence ID" value="NZ_CP071793.1"/>
</dbReference>
<dbReference type="Gene3D" id="3.40.50.300">
    <property type="entry name" value="P-loop containing nucleotide triphosphate hydrolases"/>
    <property type="match status" value="2"/>
</dbReference>
<evidence type="ECO:0000313" key="3">
    <source>
        <dbReference type="Proteomes" id="UP000663929"/>
    </source>
</evidence>
<proteinExistence type="predicted"/>
<name>A0A8A4TL73_SULCO</name>
<protein>
    <submittedName>
        <fullName evidence="2">AAA family ATPase</fullName>
    </submittedName>
</protein>
<dbReference type="GO" id="GO:0005524">
    <property type="term" value="F:ATP binding"/>
    <property type="evidence" value="ECO:0007669"/>
    <property type="project" value="InterPro"/>
</dbReference>
<evidence type="ECO:0000259" key="1">
    <source>
        <dbReference type="Pfam" id="PF13304"/>
    </source>
</evidence>
<dbReference type="SUPFAM" id="SSF52540">
    <property type="entry name" value="P-loop containing nucleoside triphosphate hydrolases"/>
    <property type="match status" value="1"/>
</dbReference>
<dbReference type="InterPro" id="IPR036086">
    <property type="entry name" value="ParB/Sulfiredoxin_sf"/>
</dbReference>
<sequence>MSDEFPIHESEIDSFDPAPKRYDLHDLYLDPNNYRLINHPDFTEVQEADIQNGDVQRRTAKLLCGPKNQHIQDLLNSFKKNGYLPVDQIQIRRLPSDGFVIVEGNRRIAALKHLETERKEKGIELGELNPEIFQNVPVVIYEDSNELHHLTLMALKHISGNKKWAEWNQAKLLEKLSNEYQLDEEEICSRIGISKVELRRSLRALSLCAQYRDSDYGDQFQESLFSIFREAVRLQKLKEWLEWDDRTYKANNEEHRNLLFSLMSQEPDETTDDEGRASYADHYLEPAITKRDDLRTLSELLDDDRAMDKIIHSRDLNAAYRASNLVFRERQKASLEEVSRAIETLSQLNVAGDHVPELEQNLGRLQSIVERTRATDTTGVEQRAVFHDRIDRHFSKIKVIAYKRLQGLSLEKLSRINLVAGLNNTGKTTLLEAIYLLCRQNDFSGLLETQRRRGKIPEDKLDAEWFAENLPDEICVSGVYDNTKCSVEVRNYLEENSEIDRAHYLKSIEITTNFGGRNQESVTRMFKGRKRETRADGIKLLCASIFSSPFFLNEPHRYMGFYHKSVQSKSLPMILKFIEEKVVPTLTDVRLVDEWQRFLVTDSQFESTLDLTEYGEGLQRIFFISLLFASARNGVVLIDEFENAIHANLITGFAGFIAELSLLFNVQVFLTTHSKECIDAFVKNLPESTGFSACALVEKAVRIEACEFSGERFRRLVEAGDVDLRRAR</sequence>
<dbReference type="EMBL" id="CP071793">
    <property type="protein sequence ID" value="QTD50749.1"/>
    <property type="molecule type" value="Genomic_DNA"/>
</dbReference>
<reference evidence="2" key="1">
    <citation type="submission" date="2021-03" db="EMBL/GenBank/DDBJ databases">
        <title>Acanthopleuribacteraceae sp. M133.</title>
        <authorList>
            <person name="Wang G."/>
        </authorList>
    </citation>
    <scope>NUCLEOTIDE SEQUENCE</scope>
    <source>
        <strain evidence="2">M133</strain>
    </source>
</reference>
<organism evidence="2 3">
    <name type="scientific">Sulfidibacter corallicola</name>
    <dbReference type="NCBI Taxonomy" id="2818388"/>
    <lineage>
        <taxon>Bacteria</taxon>
        <taxon>Pseudomonadati</taxon>
        <taxon>Acidobacteriota</taxon>
        <taxon>Holophagae</taxon>
        <taxon>Acanthopleuribacterales</taxon>
        <taxon>Acanthopleuribacteraceae</taxon>
        <taxon>Sulfidibacter</taxon>
    </lineage>
</organism>
<dbReference type="AlphaFoldDB" id="A0A8A4TL73"/>
<dbReference type="Proteomes" id="UP000663929">
    <property type="component" value="Chromosome"/>
</dbReference>
<dbReference type="InterPro" id="IPR003959">
    <property type="entry name" value="ATPase_AAA_core"/>
</dbReference>
<dbReference type="Pfam" id="PF13304">
    <property type="entry name" value="AAA_21"/>
    <property type="match status" value="1"/>
</dbReference>
<feature type="domain" description="ATPase AAA-type core" evidence="1">
    <location>
        <begin position="416"/>
        <end position="675"/>
    </location>
</feature>
<evidence type="ECO:0000313" key="2">
    <source>
        <dbReference type="EMBL" id="QTD50749.1"/>
    </source>
</evidence>
<dbReference type="InterPro" id="IPR027417">
    <property type="entry name" value="P-loop_NTPase"/>
</dbReference>
<keyword evidence="3" id="KW-1185">Reference proteome</keyword>
<dbReference type="PANTHER" id="PTHR43581">
    <property type="entry name" value="ATP/GTP PHOSPHATASE"/>
    <property type="match status" value="1"/>
</dbReference>
<dbReference type="InterPro" id="IPR051396">
    <property type="entry name" value="Bact_Antivir_Def_Nuclease"/>
</dbReference>
<dbReference type="KEGG" id="scor:J3U87_34625"/>
<accession>A0A8A4TL73</accession>
<dbReference type="SUPFAM" id="SSF110849">
    <property type="entry name" value="ParB/Sulfiredoxin"/>
    <property type="match status" value="1"/>
</dbReference>
<dbReference type="PANTHER" id="PTHR43581:SF4">
    <property type="entry name" value="ATP_GTP PHOSPHATASE"/>
    <property type="match status" value="1"/>
</dbReference>
<gene>
    <name evidence="2" type="ORF">J3U87_34625</name>
</gene>